<organism evidence="3 4">
    <name type="scientific">Lolliginicoccus lacisalsi</name>
    <dbReference type="NCBI Taxonomy" id="2742202"/>
    <lineage>
        <taxon>Bacteria</taxon>
        <taxon>Bacillati</taxon>
        <taxon>Actinomycetota</taxon>
        <taxon>Actinomycetes</taxon>
        <taxon>Mycobacteriales</taxon>
        <taxon>Hoyosellaceae</taxon>
        <taxon>Lolliginicoccus</taxon>
    </lineage>
</organism>
<dbReference type="PANTHER" id="PTHR12277:SF79">
    <property type="entry name" value="XAA-PRO DIPEPTIDYL-PEPTIDASE-RELATED"/>
    <property type="match status" value="1"/>
</dbReference>
<dbReference type="Proteomes" id="UP000642993">
    <property type="component" value="Unassembled WGS sequence"/>
</dbReference>
<sequence>MGLTDGLWGRGLAVGGAGLAVAGAAGSVAWAMQRKLIYYPDDAAVPAAHSVLPTAEEIRLNTDDGLTLDAWHVSPVPGSQPRGITVLIAHGNAGNRADRAPLAEALAREGIASLLLDYRGYGGNPGSPSEEGLALDARAAYWYLRRERSVPAERLIYFGESLGCGVMASLALRYPPAGLVLRSPFTDLASIGRVHYPYLPHGLLRDRFRVLDAVKRITVPTVVAYGTADEIIPASMSAEVADAARNLHSRVVLPGAGHNDVEMLVGATLIDAITGLLPE</sequence>
<name>A0A927JDL7_9ACTN</name>
<dbReference type="SUPFAM" id="SSF53474">
    <property type="entry name" value="alpha/beta-Hydrolases"/>
    <property type="match status" value="1"/>
</dbReference>
<keyword evidence="1" id="KW-0472">Membrane</keyword>
<dbReference type="GO" id="GO:0016787">
    <property type="term" value="F:hydrolase activity"/>
    <property type="evidence" value="ECO:0007669"/>
    <property type="project" value="UniProtKB-KW"/>
</dbReference>
<evidence type="ECO:0000259" key="2">
    <source>
        <dbReference type="Pfam" id="PF00561"/>
    </source>
</evidence>
<dbReference type="InterPro" id="IPR029058">
    <property type="entry name" value="AB_hydrolase_fold"/>
</dbReference>
<gene>
    <name evidence="3" type="ORF">HT102_11385</name>
</gene>
<evidence type="ECO:0000256" key="1">
    <source>
        <dbReference type="SAM" id="Phobius"/>
    </source>
</evidence>
<dbReference type="Gene3D" id="3.40.50.1820">
    <property type="entry name" value="alpha/beta hydrolase"/>
    <property type="match status" value="1"/>
</dbReference>
<dbReference type="PANTHER" id="PTHR12277">
    <property type="entry name" value="ALPHA/BETA HYDROLASE DOMAIN-CONTAINING PROTEIN"/>
    <property type="match status" value="1"/>
</dbReference>
<evidence type="ECO:0000313" key="3">
    <source>
        <dbReference type="EMBL" id="MBD8507091.1"/>
    </source>
</evidence>
<keyword evidence="1" id="KW-1133">Transmembrane helix</keyword>
<keyword evidence="1" id="KW-0812">Transmembrane</keyword>
<comment type="caution">
    <text evidence="3">The sequence shown here is derived from an EMBL/GenBank/DDBJ whole genome shotgun (WGS) entry which is preliminary data.</text>
</comment>
<feature type="transmembrane region" description="Helical" evidence="1">
    <location>
        <begin position="12"/>
        <end position="32"/>
    </location>
</feature>
<dbReference type="AlphaFoldDB" id="A0A927JDL7"/>
<dbReference type="Pfam" id="PF00561">
    <property type="entry name" value="Abhydrolase_1"/>
    <property type="match status" value="1"/>
</dbReference>
<reference evidence="3" key="1">
    <citation type="submission" date="2020-09" db="EMBL/GenBank/DDBJ databases">
        <title>Hoyosella lacisalsi sp. nov., a halotolerant actinobacterium isolated from soil of Lake Gudzhirganskoe.</title>
        <authorList>
            <person name="Yang Q."/>
            <person name="Guo P.Y."/>
            <person name="Liu S.W."/>
            <person name="Li F.N."/>
            <person name="Sun C.H."/>
        </authorList>
    </citation>
    <scope>NUCLEOTIDE SEQUENCE</scope>
    <source>
        <strain evidence="3">G463</strain>
    </source>
</reference>
<feature type="domain" description="AB hydrolase-1" evidence="2">
    <location>
        <begin position="85"/>
        <end position="209"/>
    </location>
</feature>
<keyword evidence="4" id="KW-1185">Reference proteome</keyword>
<dbReference type="InterPro" id="IPR000073">
    <property type="entry name" value="AB_hydrolase_1"/>
</dbReference>
<dbReference type="EMBL" id="JACYWE010000006">
    <property type="protein sequence ID" value="MBD8507091.1"/>
    <property type="molecule type" value="Genomic_DNA"/>
</dbReference>
<evidence type="ECO:0000313" key="4">
    <source>
        <dbReference type="Proteomes" id="UP000642993"/>
    </source>
</evidence>
<protein>
    <submittedName>
        <fullName evidence="3">Alpha/beta fold hydrolase</fullName>
    </submittedName>
</protein>
<accession>A0A927JDL7</accession>
<keyword evidence="3" id="KW-0378">Hydrolase</keyword>
<dbReference type="RefSeq" id="WP_192039540.1">
    <property type="nucleotide sequence ID" value="NZ_JACYWE010000006.1"/>
</dbReference>
<proteinExistence type="predicted"/>